<sequence>MRRRFGVLLAAASVLATCSCGGARLAPEIGDEPMAPNDGGNGYQEGIAIRDVTIIGGAAGEPMTSGGSAPMYMVLINNRATPDRLVSVAAPGAFKEAQLAGGGVDLPVRKPVGAGAAPLALLTGLTDEKMRSGSFVDVELRFRDAGTARLNVPVLPPTLWRTTLSPWPSPPAQASPSPTAPASPSPAPPASPSPTGQGGTD</sequence>
<evidence type="ECO:0000313" key="3">
    <source>
        <dbReference type="EMBL" id="MFC4059787.1"/>
    </source>
</evidence>
<evidence type="ECO:0000256" key="1">
    <source>
        <dbReference type="SAM" id="MobiDB-lite"/>
    </source>
</evidence>
<name>A0ABV8I9Y6_9ACTN</name>
<dbReference type="RefSeq" id="WP_377288376.1">
    <property type="nucleotide sequence ID" value="NZ_JBHSBM010000017.1"/>
</dbReference>
<protein>
    <recommendedName>
        <fullName evidence="5">Copper(I)-binding protein</fullName>
    </recommendedName>
</protein>
<dbReference type="SUPFAM" id="SSF110087">
    <property type="entry name" value="DR1885-like metal-binding protein"/>
    <property type="match status" value="1"/>
</dbReference>
<gene>
    <name evidence="3" type="ORF">ACFOWE_15890</name>
</gene>
<evidence type="ECO:0000256" key="2">
    <source>
        <dbReference type="SAM" id="SignalP"/>
    </source>
</evidence>
<comment type="caution">
    <text evidence="3">The sequence shown here is derived from an EMBL/GenBank/DDBJ whole genome shotgun (WGS) entry which is preliminary data.</text>
</comment>
<accession>A0ABV8I9Y6</accession>
<keyword evidence="2" id="KW-0732">Signal</keyword>
<feature type="signal peptide" evidence="2">
    <location>
        <begin position="1"/>
        <end position="22"/>
    </location>
</feature>
<feature type="compositionally biased region" description="Pro residues" evidence="1">
    <location>
        <begin position="167"/>
        <end position="192"/>
    </location>
</feature>
<dbReference type="EMBL" id="JBHSBM010000017">
    <property type="protein sequence ID" value="MFC4059787.1"/>
    <property type="molecule type" value="Genomic_DNA"/>
</dbReference>
<keyword evidence="4" id="KW-1185">Reference proteome</keyword>
<feature type="region of interest" description="Disordered" evidence="1">
    <location>
        <begin position="165"/>
        <end position="201"/>
    </location>
</feature>
<dbReference type="Proteomes" id="UP001595850">
    <property type="component" value="Unassembled WGS sequence"/>
</dbReference>
<dbReference type="InterPro" id="IPR036182">
    <property type="entry name" value="PCuAC_sf"/>
</dbReference>
<reference evidence="4" key="1">
    <citation type="journal article" date="2019" name="Int. J. Syst. Evol. Microbiol.">
        <title>The Global Catalogue of Microorganisms (GCM) 10K type strain sequencing project: providing services to taxonomists for standard genome sequencing and annotation.</title>
        <authorList>
            <consortium name="The Broad Institute Genomics Platform"/>
            <consortium name="The Broad Institute Genome Sequencing Center for Infectious Disease"/>
            <person name="Wu L."/>
            <person name="Ma J."/>
        </authorList>
    </citation>
    <scope>NUCLEOTIDE SEQUENCE [LARGE SCALE GENOMIC DNA]</scope>
    <source>
        <strain evidence="4">TBRC 4489</strain>
    </source>
</reference>
<feature type="chain" id="PRO_5047067311" description="Copper(I)-binding protein" evidence="2">
    <location>
        <begin position="23"/>
        <end position="201"/>
    </location>
</feature>
<evidence type="ECO:0008006" key="5">
    <source>
        <dbReference type="Google" id="ProtNLM"/>
    </source>
</evidence>
<proteinExistence type="predicted"/>
<evidence type="ECO:0000313" key="4">
    <source>
        <dbReference type="Proteomes" id="UP001595850"/>
    </source>
</evidence>
<organism evidence="3 4">
    <name type="scientific">Planomonospora corallina</name>
    <dbReference type="NCBI Taxonomy" id="1806052"/>
    <lineage>
        <taxon>Bacteria</taxon>
        <taxon>Bacillati</taxon>
        <taxon>Actinomycetota</taxon>
        <taxon>Actinomycetes</taxon>
        <taxon>Streptosporangiales</taxon>
        <taxon>Streptosporangiaceae</taxon>
        <taxon>Planomonospora</taxon>
    </lineage>
</organism>
<dbReference type="PROSITE" id="PS51257">
    <property type="entry name" value="PROKAR_LIPOPROTEIN"/>
    <property type="match status" value="1"/>
</dbReference>